<reference evidence="1 2" key="1">
    <citation type="submission" date="2018-03" db="EMBL/GenBank/DDBJ databases">
        <title>Massilia armeniaca sp. nov., isolated from desert soil.</title>
        <authorList>
            <person name="Huang H."/>
            <person name="Ren M."/>
        </authorList>
    </citation>
    <scope>NUCLEOTIDE SEQUENCE [LARGE SCALE GENOMIC DNA]</scope>
    <source>
        <strain evidence="1 2">ZMN-3</strain>
    </source>
</reference>
<sequence length="63" mass="7072">MIESTIPRPTEAEAVISLRDALQKIRRAQELCERVGFGCLVLMPLAESQRELQYALDTALGRN</sequence>
<dbReference type="Proteomes" id="UP000240505">
    <property type="component" value="Chromosome"/>
</dbReference>
<keyword evidence="2" id="KW-1185">Reference proteome</keyword>
<accession>A0A2R4CA64</accession>
<proteinExistence type="predicted"/>
<evidence type="ECO:0000313" key="1">
    <source>
        <dbReference type="EMBL" id="AVR96420.1"/>
    </source>
</evidence>
<dbReference type="EMBL" id="CP028324">
    <property type="protein sequence ID" value="AVR96420.1"/>
    <property type="molecule type" value="Genomic_DNA"/>
</dbReference>
<evidence type="ECO:0000313" key="2">
    <source>
        <dbReference type="Proteomes" id="UP000240505"/>
    </source>
</evidence>
<dbReference type="KEGG" id="masz:C9I28_12450"/>
<protein>
    <submittedName>
        <fullName evidence="1">Uncharacterized protein</fullName>
    </submittedName>
</protein>
<gene>
    <name evidence="1" type="ORF">C9I28_12450</name>
</gene>
<name>A0A2R4CA64_9BURK</name>
<organism evidence="1 2">
    <name type="scientific">Pseudoduganella armeniaca</name>
    <dbReference type="NCBI Taxonomy" id="2072590"/>
    <lineage>
        <taxon>Bacteria</taxon>
        <taxon>Pseudomonadati</taxon>
        <taxon>Pseudomonadota</taxon>
        <taxon>Betaproteobacteria</taxon>
        <taxon>Burkholderiales</taxon>
        <taxon>Oxalobacteraceae</taxon>
        <taxon>Telluria group</taxon>
        <taxon>Pseudoduganella</taxon>
    </lineage>
</organism>
<dbReference type="AlphaFoldDB" id="A0A2R4CA64"/>